<gene>
    <name evidence="2" type="ORF">C7451_10173</name>
</gene>
<comment type="caution">
    <text evidence="2">The sequence shown here is derived from an EMBL/GenBank/DDBJ whole genome shotgun (WGS) entry which is preliminary data.</text>
</comment>
<feature type="domain" description="N-acetylmuramidase" evidence="1">
    <location>
        <begin position="3"/>
        <end position="47"/>
    </location>
</feature>
<accession>A0A2V3VDV3</accession>
<keyword evidence="3" id="KW-1185">Reference proteome</keyword>
<dbReference type="Pfam" id="PF11860">
    <property type="entry name" value="Muramidase"/>
    <property type="match status" value="1"/>
</dbReference>
<sequence length="52" mass="5681">MNKKLVPALRQISNRALDCQPFARGYNGSGFADNRYDEKIAAAHAKFARGAA</sequence>
<dbReference type="RefSeq" id="WP_110297004.1">
    <property type="nucleotide sequence ID" value="NZ_QJJM01000001.1"/>
</dbReference>
<dbReference type="Proteomes" id="UP000248014">
    <property type="component" value="Unassembled WGS sequence"/>
</dbReference>
<reference evidence="2 3" key="1">
    <citation type="submission" date="2018-05" db="EMBL/GenBank/DDBJ databases">
        <title>Genomic Encyclopedia of Type Strains, Phase IV (KMG-IV): sequencing the most valuable type-strain genomes for metagenomic binning, comparative biology and taxonomic classification.</title>
        <authorList>
            <person name="Goeker M."/>
        </authorList>
    </citation>
    <scope>NUCLEOTIDE SEQUENCE [LARGE SCALE GENOMIC DNA]</scope>
    <source>
        <strain evidence="2 3">DSM 3183</strain>
    </source>
</reference>
<dbReference type="InterPro" id="IPR024408">
    <property type="entry name" value="Muramidase"/>
</dbReference>
<evidence type="ECO:0000313" key="2">
    <source>
        <dbReference type="EMBL" id="PXW79011.1"/>
    </source>
</evidence>
<dbReference type="OrthoDB" id="1523598at2"/>
<name>A0A2V3VDV3_9SPHN</name>
<evidence type="ECO:0000313" key="3">
    <source>
        <dbReference type="Proteomes" id="UP000248014"/>
    </source>
</evidence>
<proteinExistence type="predicted"/>
<protein>
    <submittedName>
        <fullName evidence="2">Uncharacterized protein DUF3380</fullName>
    </submittedName>
</protein>
<dbReference type="AlphaFoldDB" id="A0A2V3VDV3"/>
<dbReference type="EMBL" id="QJJM01000001">
    <property type="protein sequence ID" value="PXW79011.1"/>
    <property type="molecule type" value="Genomic_DNA"/>
</dbReference>
<organism evidence="2 3">
    <name type="scientific">Blastomonas natatoria</name>
    <dbReference type="NCBI Taxonomy" id="34015"/>
    <lineage>
        <taxon>Bacteria</taxon>
        <taxon>Pseudomonadati</taxon>
        <taxon>Pseudomonadota</taxon>
        <taxon>Alphaproteobacteria</taxon>
        <taxon>Sphingomonadales</taxon>
        <taxon>Sphingomonadaceae</taxon>
        <taxon>Blastomonas</taxon>
    </lineage>
</organism>
<evidence type="ECO:0000259" key="1">
    <source>
        <dbReference type="Pfam" id="PF11860"/>
    </source>
</evidence>